<evidence type="ECO:0000256" key="6">
    <source>
        <dbReference type="ARBA" id="ARBA00023136"/>
    </source>
</evidence>
<keyword evidence="4 10" id="KW-1133">Transmembrane helix</keyword>
<evidence type="ECO:0000313" key="13">
    <source>
        <dbReference type="Proteomes" id="UP000186922"/>
    </source>
</evidence>
<feature type="transmembrane region" description="Helical" evidence="10">
    <location>
        <begin position="367"/>
        <end position="388"/>
    </location>
</feature>
<proteinExistence type="predicted"/>
<evidence type="ECO:0000313" key="12">
    <source>
        <dbReference type="EMBL" id="GAU94124.1"/>
    </source>
</evidence>
<reference evidence="12 13" key="1">
    <citation type="journal article" date="2016" name="Nat. Commun.">
        <title>Extremotolerant tardigrade genome and improved radiotolerance of human cultured cells by tardigrade-unique protein.</title>
        <authorList>
            <person name="Hashimoto T."/>
            <person name="Horikawa D.D."/>
            <person name="Saito Y."/>
            <person name="Kuwahara H."/>
            <person name="Kozuka-Hata H."/>
            <person name="Shin-I T."/>
            <person name="Minakuchi Y."/>
            <person name="Ohishi K."/>
            <person name="Motoyama A."/>
            <person name="Aizu T."/>
            <person name="Enomoto A."/>
            <person name="Kondo K."/>
            <person name="Tanaka S."/>
            <person name="Hara Y."/>
            <person name="Koshikawa S."/>
            <person name="Sagara H."/>
            <person name="Miura T."/>
            <person name="Yokobori S."/>
            <person name="Miyagawa K."/>
            <person name="Suzuki Y."/>
            <person name="Kubo T."/>
            <person name="Oyama M."/>
            <person name="Kohara Y."/>
            <person name="Fujiyama A."/>
            <person name="Arakawa K."/>
            <person name="Katayama T."/>
            <person name="Toyoda A."/>
            <person name="Kunieda T."/>
        </authorList>
    </citation>
    <scope>NUCLEOTIDE SEQUENCE [LARGE SCALE GENOMIC DNA]</scope>
    <source>
        <strain evidence="12 13">YOKOZUNA-1</strain>
    </source>
</reference>
<comment type="subcellular location">
    <subcellularLocation>
        <location evidence="1">Cell membrane</location>
        <topology evidence="1">Multi-pass membrane protein</topology>
    </subcellularLocation>
</comment>
<dbReference type="EMBL" id="BDGG01000002">
    <property type="protein sequence ID" value="GAU94124.1"/>
    <property type="molecule type" value="Genomic_DNA"/>
</dbReference>
<keyword evidence="3 10" id="KW-0812">Transmembrane</keyword>
<dbReference type="AlphaFoldDB" id="A0A1D1UWX2"/>
<feature type="transmembrane region" description="Helical" evidence="10">
    <location>
        <begin position="74"/>
        <end position="99"/>
    </location>
</feature>
<dbReference type="Pfam" id="PF00001">
    <property type="entry name" value="7tm_1"/>
    <property type="match status" value="1"/>
</dbReference>
<evidence type="ECO:0000256" key="1">
    <source>
        <dbReference type="ARBA" id="ARBA00004651"/>
    </source>
</evidence>
<keyword evidence="6 10" id="KW-0472">Membrane</keyword>
<keyword evidence="7" id="KW-0675">Receptor</keyword>
<feature type="region of interest" description="Disordered" evidence="9">
    <location>
        <begin position="284"/>
        <end position="308"/>
    </location>
</feature>
<dbReference type="GO" id="GO:0005886">
    <property type="term" value="C:plasma membrane"/>
    <property type="evidence" value="ECO:0007669"/>
    <property type="project" value="UniProtKB-SubCell"/>
</dbReference>
<dbReference type="CDD" id="cd00637">
    <property type="entry name" value="7tm_classA_rhodopsin-like"/>
    <property type="match status" value="1"/>
</dbReference>
<gene>
    <name evidence="12" type="primary">RvY_05953-1</name>
    <name evidence="12" type="synonym">RvY_05953.1</name>
    <name evidence="12" type="ORF">RvY_05953</name>
</gene>
<evidence type="ECO:0000256" key="8">
    <source>
        <dbReference type="ARBA" id="ARBA00023224"/>
    </source>
</evidence>
<feature type="transmembrane region" description="Helical" evidence="10">
    <location>
        <begin position="111"/>
        <end position="137"/>
    </location>
</feature>
<feature type="transmembrane region" description="Helical" evidence="10">
    <location>
        <begin position="214"/>
        <end position="235"/>
    </location>
</feature>
<organism evidence="12 13">
    <name type="scientific">Ramazzottius varieornatus</name>
    <name type="common">Water bear</name>
    <name type="synonym">Tardigrade</name>
    <dbReference type="NCBI Taxonomy" id="947166"/>
    <lineage>
        <taxon>Eukaryota</taxon>
        <taxon>Metazoa</taxon>
        <taxon>Ecdysozoa</taxon>
        <taxon>Tardigrada</taxon>
        <taxon>Eutardigrada</taxon>
        <taxon>Parachela</taxon>
        <taxon>Hypsibioidea</taxon>
        <taxon>Ramazzottiidae</taxon>
        <taxon>Ramazzottius</taxon>
    </lineage>
</organism>
<dbReference type="PANTHER" id="PTHR24228:SF59">
    <property type="entry name" value="NEUROPEPTIDE RECEPTOR 15"/>
    <property type="match status" value="1"/>
</dbReference>
<dbReference type="Gene3D" id="1.20.1070.10">
    <property type="entry name" value="Rhodopsin 7-helix transmembrane proteins"/>
    <property type="match status" value="1"/>
</dbReference>
<evidence type="ECO:0000256" key="3">
    <source>
        <dbReference type="ARBA" id="ARBA00022692"/>
    </source>
</evidence>
<accession>A0A1D1UWX2</accession>
<evidence type="ECO:0000256" key="2">
    <source>
        <dbReference type="ARBA" id="ARBA00022475"/>
    </source>
</evidence>
<evidence type="ECO:0000256" key="5">
    <source>
        <dbReference type="ARBA" id="ARBA00023040"/>
    </source>
</evidence>
<feature type="transmembrane region" description="Helical" evidence="10">
    <location>
        <begin position="324"/>
        <end position="347"/>
    </location>
</feature>
<evidence type="ECO:0000256" key="10">
    <source>
        <dbReference type="SAM" id="Phobius"/>
    </source>
</evidence>
<evidence type="ECO:0000259" key="11">
    <source>
        <dbReference type="PROSITE" id="PS50262"/>
    </source>
</evidence>
<dbReference type="GO" id="GO:0004930">
    <property type="term" value="F:G protein-coupled receptor activity"/>
    <property type="evidence" value="ECO:0007669"/>
    <property type="project" value="UniProtKB-KW"/>
</dbReference>
<dbReference type="PANTHER" id="PTHR24228">
    <property type="entry name" value="B2 BRADYKININ RECEPTOR/ANGIOTENSIN II RECEPTOR"/>
    <property type="match status" value="1"/>
</dbReference>
<dbReference type="InterPro" id="IPR017452">
    <property type="entry name" value="GPCR_Rhodpsn_7TM"/>
</dbReference>
<dbReference type="PRINTS" id="PR00237">
    <property type="entry name" value="GPCRRHODOPSN"/>
</dbReference>
<dbReference type="InterPro" id="IPR000276">
    <property type="entry name" value="GPCR_Rhodpsn"/>
</dbReference>
<dbReference type="Proteomes" id="UP000186922">
    <property type="component" value="Unassembled WGS sequence"/>
</dbReference>
<feature type="domain" description="G-protein coupled receptors family 1 profile" evidence="11">
    <location>
        <begin position="51"/>
        <end position="384"/>
    </location>
</feature>
<sequence length="421" mass="46054">MALDEMKQWDALLNEALNESAKQALIPSPVNVGQGFSVGLIIATSLTSLLLNSAVLACILLLKGRCLSGFDILIISQLVINVLLTIFLEPWDIVAYLILDDGWQFGVTFCYITRFLSLCLPFMSSWNIAMMAVHQFITLALLNNKWLARCVDVAPKTVRILVLVVPTAIIWTVAVLIHAPVVYNSATEIAHHTFSTVHVTMCTLEFIHDLLHSALGVFVLPFVCGFLCLVGIIILHRIRSKDIPYVLESSTDAAVSFQSARTSSDEGSTLDLGGAHELDRQPIVSGTGWNGPNGVLVNPPDQTRSSHSTSSIVQWPEISWETQLIMTGLFGLFTFLTGPSGVLALYADNRMKSHGLHSLAHVTQFMVVFSLLPLVQLILEPILVFVVSREIRGVVIKRQRGRNVQLAASVLQAANGIAHIS</sequence>
<comment type="caution">
    <text evidence="12">The sequence shown here is derived from an EMBL/GenBank/DDBJ whole genome shotgun (WGS) entry which is preliminary data.</text>
</comment>
<evidence type="ECO:0000256" key="4">
    <source>
        <dbReference type="ARBA" id="ARBA00022989"/>
    </source>
</evidence>
<keyword evidence="13" id="KW-1185">Reference proteome</keyword>
<evidence type="ECO:0000256" key="7">
    <source>
        <dbReference type="ARBA" id="ARBA00023170"/>
    </source>
</evidence>
<name>A0A1D1UWX2_RAMVA</name>
<feature type="transmembrane region" description="Helical" evidence="10">
    <location>
        <begin position="36"/>
        <end position="62"/>
    </location>
</feature>
<keyword evidence="2" id="KW-1003">Cell membrane</keyword>
<dbReference type="PROSITE" id="PS50262">
    <property type="entry name" value="G_PROTEIN_RECEP_F1_2"/>
    <property type="match status" value="1"/>
</dbReference>
<feature type="transmembrane region" description="Helical" evidence="10">
    <location>
        <begin position="158"/>
        <end position="179"/>
    </location>
</feature>
<protein>
    <recommendedName>
        <fullName evidence="11">G-protein coupled receptors family 1 profile domain-containing protein</fullName>
    </recommendedName>
</protein>
<keyword evidence="8" id="KW-0807">Transducer</keyword>
<dbReference type="SUPFAM" id="SSF81321">
    <property type="entry name" value="Family A G protein-coupled receptor-like"/>
    <property type="match status" value="1"/>
</dbReference>
<keyword evidence="5" id="KW-0297">G-protein coupled receptor</keyword>
<evidence type="ECO:0000256" key="9">
    <source>
        <dbReference type="SAM" id="MobiDB-lite"/>
    </source>
</evidence>